<protein>
    <submittedName>
        <fullName evidence="1">Uncharacterized protein</fullName>
    </submittedName>
</protein>
<reference evidence="2" key="1">
    <citation type="submission" date="2016-10" db="EMBL/GenBank/DDBJ databases">
        <authorList>
            <person name="Varghese N."/>
            <person name="Submissions S."/>
        </authorList>
    </citation>
    <scope>NUCLEOTIDE SEQUENCE [LARGE SCALE GENOMIC DNA]</scope>
    <source>
        <strain evidence="2">DSM 45419</strain>
    </source>
</reference>
<keyword evidence="2" id="KW-1185">Reference proteome</keyword>
<evidence type="ECO:0000313" key="2">
    <source>
        <dbReference type="Proteomes" id="UP000198680"/>
    </source>
</evidence>
<dbReference type="AlphaFoldDB" id="A0A1H0BU99"/>
<name>A0A1H0BU99_9ACTN</name>
<dbReference type="Proteomes" id="UP000198680">
    <property type="component" value="Unassembled WGS sequence"/>
</dbReference>
<sequence>MTAGGDAPPAVFKATATYPYVHEEKATLALGGQLRELAAATGERPNWSTLAIAGPLRPSAPTDGPGLSG</sequence>
<proteinExistence type="predicted"/>
<evidence type="ECO:0000313" key="1">
    <source>
        <dbReference type="EMBL" id="SDN49157.1"/>
    </source>
</evidence>
<gene>
    <name evidence="1" type="ORF">SAMN05660642_04940</name>
</gene>
<dbReference type="EMBL" id="FNHE01000028">
    <property type="protein sequence ID" value="SDN49157.1"/>
    <property type="molecule type" value="Genomic_DNA"/>
</dbReference>
<organism evidence="1 2">
    <name type="scientific">Geodermatophilus siccatus</name>
    <dbReference type="NCBI Taxonomy" id="1137991"/>
    <lineage>
        <taxon>Bacteria</taxon>
        <taxon>Bacillati</taxon>
        <taxon>Actinomycetota</taxon>
        <taxon>Actinomycetes</taxon>
        <taxon>Geodermatophilales</taxon>
        <taxon>Geodermatophilaceae</taxon>
        <taxon>Geodermatophilus</taxon>
    </lineage>
</organism>
<accession>A0A1H0BU99</accession>